<protein>
    <recommendedName>
        <fullName evidence="3">DUF1963 domain-containing protein</fullName>
    </recommendedName>
</protein>
<gene>
    <name evidence="1" type="ORF">UK23_35540</name>
</gene>
<name>A0A0F0GHH4_LENAE</name>
<evidence type="ECO:0008006" key="3">
    <source>
        <dbReference type="Google" id="ProtNLM"/>
    </source>
</evidence>
<dbReference type="EMBL" id="JYJG01000326">
    <property type="protein sequence ID" value="KJK42835.1"/>
    <property type="molecule type" value="Genomic_DNA"/>
</dbReference>
<evidence type="ECO:0000313" key="2">
    <source>
        <dbReference type="Proteomes" id="UP000033393"/>
    </source>
</evidence>
<evidence type="ECO:0000313" key="1">
    <source>
        <dbReference type="EMBL" id="KJK42835.1"/>
    </source>
</evidence>
<sequence length="248" mass="27369">MGEWARPAVRLHPVPGSPGVTDSHIGGPLLWPADEPWPWCDGSKHDEGLTILPADSFGVPVALVSAVQLYRRDFPELPFPDGTDLLQVLLCPLEHSDEESDHFGPCVQLFWRSSAITDVLSGAPEPAVFEPQYRTRPCVLHPCRIVEYPMGDEQPVGAGDWPPVANGSKLGGWAFWWQTSPFGLECPSCGADRRLLLALYTHEEPEKELCSCEVAERAVVGWEFGREGALNVFACTQDVQHPIKLHID</sequence>
<organism evidence="1 2">
    <name type="scientific">Lentzea aerocolonigenes</name>
    <name type="common">Lechevalieria aerocolonigenes</name>
    <name type="synonym">Saccharothrix aerocolonigenes</name>
    <dbReference type="NCBI Taxonomy" id="68170"/>
    <lineage>
        <taxon>Bacteria</taxon>
        <taxon>Bacillati</taxon>
        <taxon>Actinomycetota</taxon>
        <taxon>Actinomycetes</taxon>
        <taxon>Pseudonocardiales</taxon>
        <taxon>Pseudonocardiaceae</taxon>
        <taxon>Lentzea</taxon>
    </lineage>
</organism>
<reference evidence="1 2" key="1">
    <citation type="submission" date="2015-02" db="EMBL/GenBank/DDBJ databases">
        <authorList>
            <person name="Ju K.-S."/>
            <person name="Doroghazi J.R."/>
            <person name="Metcalf W."/>
        </authorList>
    </citation>
    <scope>NUCLEOTIDE SEQUENCE [LARGE SCALE GENOMIC DNA]</scope>
    <source>
        <strain evidence="1 2">NRRL B-16140</strain>
    </source>
</reference>
<proteinExistence type="predicted"/>
<dbReference type="PATRIC" id="fig|68170.10.peg.9250"/>
<keyword evidence="2" id="KW-1185">Reference proteome</keyword>
<accession>A0A0F0GHH4</accession>
<dbReference type="Gene3D" id="2.30.320.10">
    <property type="entry name" value="YwqG-like"/>
    <property type="match status" value="1"/>
</dbReference>
<dbReference type="Proteomes" id="UP000033393">
    <property type="component" value="Unassembled WGS sequence"/>
</dbReference>
<dbReference type="AlphaFoldDB" id="A0A0F0GHH4"/>
<comment type="caution">
    <text evidence="1">The sequence shown here is derived from an EMBL/GenBank/DDBJ whole genome shotgun (WGS) entry which is preliminary data.</text>
</comment>
<dbReference type="RefSeq" id="WP_045316142.1">
    <property type="nucleotide sequence ID" value="NZ_JYJG01000326.1"/>
</dbReference>